<dbReference type="AlphaFoldDB" id="A0A366H2G0"/>
<name>A0A366H2G0_9BACT</name>
<dbReference type="Pfam" id="PF00908">
    <property type="entry name" value="dTDP_sugar_isom"/>
    <property type="match status" value="1"/>
</dbReference>
<dbReference type="EMBL" id="QNRR01000018">
    <property type="protein sequence ID" value="RBP36091.1"/>
    <property type="molecule type" value="Genomic_DNA"/>
</dbReference>
<evidence type="ECO:0000256" key="4">
    <source>
        <dbReference type="ARBA" id="ARBA00019595"/>
    </source>
</evidence>
<evidence type="ECO:0000256" key="6">
    <source>
        <dbReference type="ARBA" id="ARBA00031424"/>
    </source>
</evidence>
<comment type="caution">
    <text evidence="9">The sequence shown here is derived from an EMBL/GenBank/DDBJ whole genome shotgun (WGS) entry which is preliminary data.</text>
</comment>
<evidence type="ECO:0000313" key="10">
    <source>
        <dbReference type="Proteomes" id="UP000253426"/>
    </source>
</evidence>
<accession>A0A366H2G0</accession>
<organism evidence="9 10">
    <name type="scientific">Roseimicrobium gellanilyticum</name>
    <dbReference type="NCBI Taxonomy" id="748857"/>
    <lineage>
        <taxon>Bacteria</taxon>
        <taxon>Pseudomonadati</taxon>
        <taxon>Verrucomicrobiota</taxon>
        <taxon>Verrucomicrobiia</taxon>
        <taxon>Verrucomicrobiales</taxon>
        <taxon>Verrucomicrobiaceae</taxon>
        <taxon>Roseimicrobium</taxon>
    </lineage>
</organism>
<dbReference type="Proteomes" id="UP000253426">
    <property type="component" value="Unassembled WGS sequence"/>
</dbReference>
<dbReference type="RefSeq" id="WP_113962041.1">
    <property type="nucleotide sequence ID" value="NZ_QNRR01000018.1"/>
</dbReference>
<dbReference type="GO" id="GO:0005829">
    <property type="term" value="C:cytosol"/>
    <property type="evidence" value="ECO:0007669"/>
    <property type="project" value="TreeGrafter"/>
</dbReference>
<evidence type="ECO:0000256" key="7">
    <source>
        <dbReference type="ARBA" id="ARBA00033311"/>
    </source>
</evidence>
<evidence type="ECO:0000256" key="5">
    <source>
        <dbReference type="ARBA" id="ARBA00029758"/>
    </source>
</evidence>
<comment type="catalytic activity">
    <reaction evidence="1">
        <text>dTDP-4-dehydro-6-deoxy-alpha-D-glucose = dTDP-4-dehydro-beta-L-rhamnose</text>
        <dbReference type="Rhea" id="RHEA:16969"/>
        <dbReference type="ChEBI" id="CHEBI:57649"/>
        <dbReference type="ChEBI" id="CHEBI:62830"/>
        <dbReference type="EC" id="5.1.3.13"/>
    </reaction>
</comment>
<dbReference type="SUPFAM" id="SSF51182">
    <property type="entry name" value="RmlC-like cupins"/>
    <property type="match status" value="1"/>
</dbReference>
<dbReference type="PANTHER" id="PTHR21047:SF2">
    <property type="entry name" value="THYMIDINE DIPHOSPHO-4-KETO-RHAMNOSE 3,5-EPIMERASE"/>
    <property type="match status" value="1"/>
</dbReference>
<dbReference type="CDD" id="cd02208">
    <property type="entry name" value="cupin_RmlC-like"/>
    <property type="match status" value="1"/>
</dbReference>
<comment type="function">
    <text evidence="2">Catalyzes the epimerization of the C3' and C5'positions of dTDP-6-deoxy-D-xylo-4-hexulose, forming dTDP-6-deoxy-L-lyxo-4-hexulose.</text>
</comment>
<feature type="site" description="Participates in a stacking interaction with the thymidine ring of dTDP-4-oxo-6-deoxyglucose" evidence="8">
    <location>
        <position position="152"/>
    </location>
</feature>
<dbReference type="Gene3D" id="2.60.120.10">
    <property type="entry name" value="Jelly Rolls"/>
    <property type="match status" value="1"/>
</dbReference>
<protein>
    <recommendedName>
        <fullName evidence="4">dTDP-4-dehydrorhamnose 3,5-epimerase</fullName>
        <ecNumber evidence="3">5.1.3.13</ecNumber>
    </recommendedName>
    <alternativeName>
        <fullName evidence="6">Thymidine diphospho-4-keto-rhamnose 3,5-epimerase</fullName>
    </alternativeName>
    <alternativeName>
        <fullName evidence="5">dTDP-4-keto-6-deoxyglucose 3,5-epimerase</fullName>
    </alternativeName>
    <alternativeName>
        <fullName evidence="7">dTDP-6-deoxy-D-xylo-4-hexulose 3,5-epimerase</fullName>
    </alternativeName>
</protein>
<evidence type="ECO:0000256" key="8">
    <source>
        <dbReference type="PIRSR" id="PIRSR600888-3"/>
    </source>
</evidence>
<evidence type="ECO:0000256" key="2">
    <source>
        <dbReference type="ARBA" id="ARBA00001997"/>
    </source>
</evidence>
<evidence type="ECO:0000313" key="9">
    <source>
        <dbReference type="EMBL" id="RBP36091.1"/>
    </source>
</evidence>
<keyword evidence="10" id="KW-1185">Reference proteome</keyword>
<dbReference type="InterPro" id="IPR000888">
    <property type="entry name" value="RmlC-like"/>
</dbReference>
<dbReference type="InterPro" id="IPR011051">
    <property type="entry name" value="RmlC_Cupin_sf"/>
</dbReference>
<dbReference type="EC" id="5.1.3.13" evidence="3"/>
<dbReference type="GO" id="GO:0008830">
    <property type="term" value="F:dTDP-4-dehydrorhamnose 3,5-epimerase activity"/>
    <property type="evidence" value="ECO:0007669"/>
    <property type="project" value="UniProtKB-EC"/>
</dbReference>
<dbReference type="OrthoDB" id="9801056at2"/>
<dbReference type="InterPro" id="IPR014710">
    <property type="entry name" value="RmlC-like_jellyroll"/>
</dbReference>
<evidence type="ECO:0000256" key="3">
    <source>
        <dbReference type="ARBA" id="ARBA00012098"/>
    </source>
</evidence>
<proteinExistence type="predicted"/>
<sequence length="174" mass="19747">MAGGILKEARARQTLDKDWDPISPPPIDGVYVKDVKNVIYRGGVLTELYRPEWFAEESFPIGHVVHVSLLPGLVTQWHCHHVQRDIVFPVRGFLRIGLYDARQDSPTQGKSFAMNFNLHRPRYLHIPPGVWHSLKNIGTDEAVYIVLNDVPFEYENPDDWTLAPDSPALPSGLL</sequence>
<dbReference type="PANTHER" id="PTHR21047">
    <property type="entry name" value="DTDP-6-DEOXY-D-GLUCOSE-3,5 EPIMERASE"/>
    <property type="match status" value="1"/>
</dbReference>
<evidence type="ECO:0000256" key="1">
    <source>
        <dbReference type="ARBA" id="ARBA00001298"/>
    </source>
</evidence>
<gene>
    <name evidence="9" type="ORF">DES53_11840</name>
</gene>
<dbReference type="GO" id="GO:0000271">
    <property type="term" value="P:polysaccharide biosynthetic process"/>
    <property type="evidence" value="ECO:0007669"/>
    <property type="project" value="TreeGrafter"/>
</dbReference>
<reference evidence="9 10" key="1">
    <citation type="submission" date="2018-06" db="EMBL/GenBank/DDBJ databases">
        <title>Genomic Encyclopedia of Type Strains, Phase IV (KMG-IV): sequencing the most valuable type-strain genomes for metagenomic binning, comparative biology and taxonomic classification.</title>
        <authorList>
            <person name="Goeker M."/>
        </authorList>
    </citation>
    <scope>NUCLEOTIDE SEQUENCE [LARGE SCALE GENOMIC DNA]</scope>
    <source>
        <strain evidence="9 10">DSM 25532</strain>
    </source>
</reference>